<dbReference type="InterPro" id="IPR032466">
    <property type="entry name" value="Metal_Hydrolase"/>
</dbReference>
<feature type="binding site" evidence="6">
    <location>
        <position position="231"/>
    </location>
    <ligand>
        <name>Zn(2+)</name>
        <dbReference type="ChEBI" id="CHEBI:29105"/>
        <label>2</label>
    </ligand>
</feature>
<feature type="domain" description="Dihydroorotase catalytic" evidence="7">
    <location>
        <begin position="50"/>
        <end position="235"/>
    </location>
</feature>
<dbReference type="SUPFAM" id="SSF51338">
    <property type="entry name" value="Composite domain of metallo-dependent hydrolases"/>
    <property type="match status" value="1"/>
</dbReference>
<keyword evidence="9" id="KW-1185">Reference proteome</keyword>
<dbReference type="InterPro" id="IPR050138">
    <property type="entry name" value="DHOase/Allantoinase_Hydrolase"/>
</dbReference>
<dbReference type="KEGG" id="erl:AOC36_07780"/>
<gene>
    <name evidence="6" type="primary">pyrC</name>
    <name evidence="8" type="ORF">AOC36_07780</name>
</gene>
<protein>
    <recommendedName>
        <fullName evidence="6">Dihydroorotase</fullName>
        <shortName evidence="6">DHOase</shortName>
        <ecNumber evidence="6">3.5.2.3</ecNumber>
    </recommendedName>
</protein>
<dbReference type="PROSITE" id="PS00483">
    <property type="entry name" value="DIHYDROOROTASE_2"/>
    <property type="match status" value="1"/>
</dbReference>
<evidence type="ECO:0000256" key="6">
    <source>
        <dbReference type="HAMAP-Rule" id="MF_00220"/>
    </source>
</evidence>
<feature type="binding site" evidence="6">
    <location>
        <begin position="322"/>
        <end position="323"/>
    </location>
    <ligand>
        <name>substrate</name>
    </ligand>
</feature>
<evidence type="ECO:0000256" key="5">
    <source>
        <dbReference type="ARBA" id="ARBA00022975"/>
    </source>
</evidence>
<dbReference type="Pfam" id="PF12890">
    <property type="entry name" value="DHOase"/>
    <property type="match status" value="1"/>
</dbReference>
<comment type="cofactor">
    <cofactor evidence="6">
        <name>Zn(2+)</name>
        <dbReference type="ChEBI" id="CHEBI:29105"/>
    </cofactor>
    <text evidence="6">Binds 2 Zn(2+) ions per subunit.</text>
</comment>
<dbReference type="GO" id="GO:0008270">
    <property type="term" value="F:zinc ion binding"/>
    <property type="evidence" value="ECO:0007669"/>
    <property type="project" value="UniProtKB-UniRule"/>
</dbReference>
<dbReference type="InterPro" id="IPR004722">
    <property type="entry name" value="DHOase"/>
</dbReference>
<dbReference type="HAMAP" id="MF_00220_B">
    <property type="entry name" value="PyrC_classI_B"/>
    <property type="match status" value="1"/>
</dbReference>
<dbReference type="Gene3D" id="2.30.40.10">
    <property type="entry name" value="Urease, subunit C, domain 1"/>
    <property type="match status" value="1"/>
</dbReference>
<feature type="binding site" evidence="6">
    <location>
        <position position="277"/>
    </location>
    <ligand>
        <name>substrate</name>
    </ligand>
</feature>
<organism evidence="8 9">
    <name type="scientific">Erysipelothrix larvae</name>
    <dbReference type="NCBI Taxonomy" id="1514105"/>
    <lineage>
        <taxon>Bacteria</taxon>
        <taxon>Bacillati</taxon>
        <taxon>Bacillota</taxon>
        <taxon>Erysipelotrichia</taxon>
        <taxon>Erysipelotrichales</taxon>
        <taxon>Erysipelotrichaceae</taxon>
        <taxon>Erysipelothrix</taxon>
    </lineage>
</organism>
<feature type="binding site" evidence="6">
    <location>
        <position position="151"/>
    </location>
    <ligand>
        <name>Zn(2+)</name>
        <dbReference type="ChEBI" id="CHEBI:29105"/>
        <label>1</label>
    </ligand>
</feature>
<dbReference type="InterPro" id="IPR024403">
    <property type="entry name" value="DHOase_cat"/>
</dbReference>
<dbReference type="AlphaFoldDB" id="A0A109UHA8"/>
<feature type="binding site" evidence="6">
    <location>
        <position position="61"/>
    </location>
    <ligand>
        <name>Zn(2+)</name>
        <dbReference type="ChEBI" id="CHEBI:29105"/>
        <label>1</label>
    </ligand>
</feature>
<feature type="binding site" evidence="6">
    <location>
        <position position="308"/>
    </location>
    <ligand>
        <name>substrate</name>
    </ligand>
</feature>
<evidence type="ECO:0000256" key="2">
    <source>
        <dbReference type="ARBA" id="ARBA00010286"/>
    </source>
</evidence>
<evidence type="ECO:0000256" key="3">
    <source>
        <dbReference type="ARBA" id="ARBA00022723"/>
    </source>
</evidence>
<dbReference type="NCBIfam" id="NF006837">
    <property type="entry name" value="PRK09357.1-2"/>
    <property type="match status" value="1"/>
</dbReference>
<feature type="binding site" evidence="6">
    <location>
        <position position="178"/>
    </location>
    <ligand>
        <name>Zn(2+)</name>
        <dbReference type="ChEBI" id="CHEBI:29105"/>
        <label>2</label>
    </ligand>
</feature>
<feature type="binding site" evidence="6">
    <location>
        <position position="304"/>
    </location>
    <ligand>
        <name>Zn(2+)</name>
        <dbReference type="ChEBI" id="CHEBI:29105"/>
        <label>1</label>
    </ligand>
</feature>
<dbReference type="UniPathway" id="UPA00070">
    <property type="reaction ID" value="UER00117"/>
</dbReference>
<dbReference type="GO" id="GO:0005737">
    <property type="term" value="C:cytoplasm"/>
    <property type="evidence" value="ECO:0007669"/>
    <property type="project" value="TreeGrafter"/>
</dbReference>
<dbReference type="RefSeq" id="WP_067633096.1">
    <property type="nucleotide sequence ID" value="NZ_CP013213.1"/>
</dbReference>
<evidence type="ECO:0000313" key="9">
    <source>
        <dbReference type="Proteomes" id="UP000063781"/>
    </source>
</evidence>
<feature type="binding site" evidence="6">
    <location>
        <position position="93"/>
    </location>
    <ligand>
        <name>substrate</name>
    </ligand>
</feature>
<proteinExistence type="inferred from homology"/>
<comment type="catalytic activity">
    <reaction evidence="6">
        <text>(S)-dihydroorotate + H2O = N-carbamoyl-L-aspartate + H(+)</text>
        <dbReference type="Rhea" id="RHEA:24296"/>
        <dbReference type="ChEBI" id="CHEBI:15377"/>
        <dbReference type="ChEBI" id="CHEBI:15378"/>
        <dbReference type="ChEBI" id="CHEBI:30864"/>
        <dbReference type="ChEBI" id="CHEBI:32814"/>
        <dbReference type="EC" id="3.5.2.3"/>
    </reaction>
</comment>
<sequence>MITVIQNIKINTKDNELIPQEIRINNGRIEAIGDQVSTQDATLIDGQGCVALPGFVDVHVHFREPGFEAKETIKTGALSAAMGGFTTVCAMPNTNPVIDSKETLERVNAIARRDACVNVLSYAAITKGLRSQELTDFEALKEAGCFALTNDGVGVQEAGVMYRAMLEAKRVGLPLVAHTEDDSLLFGGVMHEGIQNKKLGLPGMLGLTESTQIARDILLAKKTGVHYHVCHVSDEDSVEMIRLGKKMGVHVSAEVTPHHLLLVDEDIKEDDANYKMNPPLRSKRDQNALIKGLLDGTLDFIATDHAPHTHEEKSGGFMTSPFGIVGLETAFPLMYSYFVKPGVMTLHQLIEFMSTKPAQTFGLDCGVLEVGAVCDMVLVDLNQKSALEAPKGSKSSNTPFIGTTVYGTIKKTFVKGSCVYES</sequence>
<dbReference type="GO" id="GO:0044205">
    <property type="term" value="P:'de novo' UMP biosynthetic process"/>
    <property type="evidence" value="ECO:0007669"/>
    <property type="project" value="UniProtKB-UniRule"/>
</dbReference>
<keyword evidence="5 6" id="KW-0665">Pyrimidine biosynthesis</keyword>
<keyword evidence="6" id="KW-0862">Zinc</keyword>
<dbReference type="PROSITE" id="PS00482">
    <property type="entry name" value="DIHYDROOROTASE_1"/>
    <property type="match status" value="1"/>
</dbReference>
<dbReference type="Gene3D" id="3.20.20.140">
    <property type="entry name" value="Metal-dependent hydrolases"/>
    <property type="match status" value="1"/>
</dbReference>
<comment type="pathway">
    <text evidence="6">Pyrimidine metabolism; UMP biosynthesis via de novo pathway; (S)-dihydroorotate from bicarbonate: step 3/3.</text>
</comment>
<reference evidence="8 9" key="1">
    <citation type="submission" date="2015-10" db="EMBL/GenBank/DDBJ databases">
        <title>Erysipelothrix larvae sp. LV19 isolated from the larval gut of the rhinoceros beetle, Trypoxylus dichotomus.</title>
        <authorList>
            <person name="Lim S."/>
            <person name="Kim B.-C."/>
        </authorList>
    </citation>
    <scope>NUCLEOTIDE SEQUENCE [LARGE SCALE GENOMIC DNA]</scope>
    <source>
        <strain evidence="8 9">LV19</strain>
    </source>
</reference>
<name>A0A109UHA8_9FIRM</name>
<feature type="binding site" evidence="6">
    <location>
        <position position="59"/>
    </location>
    <ligand>
        <name>Zn(2+)</name>
        <dbReference type="ChEBI" id="CHEBI:29105"/>
        <label>1</label>
    </ligand>
</feature>
<dbReference type="GO" id="GO:0006145">
    <property type="term" value="P:purine nucleobase catabolic process"/>
    <property type="evidence" value="ECO:0007669"/>
    <property type="project" value="TreeGrafter"/>
</dbReference>
<evidence type="ECO:0000256" key="1">
    <source>
        <dbReference type="ARBA" id="ARBA00002368"/>
    </source>
</evidence>
<dbReference type="PANTHER" id="PTHR43668">
    <property type="entry name" value="ALLANTOINASE"/>
    <property type="match status" value="1"/>
</dbReference>
<dbReference type="GO" id="GO:0004151">
    <property type="term" value="F:dihydroorotase activity"/>
    <property type="evidence" value="ECO:0007669"/>
    <property type="project" value="UniProtKB-UniRule"/>
</dbReference>
<feature type="binding site" evidence="6">
    <location>
        <begin position="61"/>
        <end position="63"/>
    </location>
    <ligand>
        <name>substrate</name>
    </ligand>
</feature>
<dbReference type="EC" id="3.5.2.3" evidence="6"/>
<dbReference type="InterPro" id="IPR002195">
    <property type="entry name" value="Dihydroorotase_CS"/>
</dbReference>
<keyword evidence="3 6" id="KW-0479">Metal-binding</keyword>
<dbReference type="OrthoDB" id="9765462at2"/>
<comment type="function">
    <text evidence="1 6">Catalyzes the reversible cyclization of carbamoyl aspartate to dihydroorotate.</text>
</comment>
<comment type="similarity">
    <text evidence="2 6">Belongs to the metallo-dependent hydrolases superfamily. DHOase family. Class I DHOase subfamily.</text>
</comment>
<dbReference type="STRING" id="1514105.AOC36_07780"/>
<accession>A0A109UHA8</accession>
<feature type="active site" evidence="6">
    <location>
        <position position="304"/>
    </location>
</feature>
<dbReference type="NCBIfam" id="TIGR00857">
    <property type="entry name" value="pyrC_multi"/>
    <property type="match status" value="1"/>
</dbReference>
<dbReference type="SUPFAM" id="SSF51556">
    <property type="entry name" value="Metallo-dependent hydrolases"/>
    <property type="match status" value="1"/>
</dbReference>
<keyword evidence="4 6" id="KW-0378">Hydrolase</keyword>
<evidence type="ECO:0000313" key="8">
    <source>
        <dbReference type="EMBL" id="AMC93886.1"/>
    </source>
</evidence>
<dbReference type="PANTHER" id="PTHR43668:SF2">
    <property type="entry name" value="ALLANTOINASE"/>
    <property type="match status" value="1"/>
</dbReference>
<feature type="binding site" evidence="6">
    <location>
        <position position="151"/>
    </location>
    <ligand>
        <name>Zn(2+)</name>
        <dbReference type="ChEBI" id="CHEBI:29105"/>
        <label>2</label>
    </ligand>
</feature>
<dbReference type="CDD" id="cd01317">
    <property type="entry name" value="DHOase_IIa"/>
    <property type="match status" value="1"/>
</dbReference>
<evidence type="ECO:0000256" key="4">
    <source>
        <dbReference type="ARBA" id="ARBA00022801"/>
    </source>
</evidence>
<dbReference type="InterPro" id="IPR011059">
    <property type="entry name" value="Metal-dep_hydrolase_composite"/>
</dbReference>
<dbReference type="GO" id="GO:0004038">
    <property type="term" value="F:allantoinase activity"/>
    <property type="evidence" value="ECO:0007669"/>
    <property type="project" value="TreeGrafter"/>
</dbReference>
<dbReference type="Proteomes" id="UP000063781">
    <property type="component" value="Chromosome"/>
</dbReference>
<dbReference type="EMBL" id="CP013213">
    <property type="protein sequence ID" value="AMC93886.1"/>
    <property type="molecule type" value="Genomic_DNA"/>
</dbReference>
<evidence type="ECO:0000259" key="7">
    <source>
        <dbReference type="Pfam" id="PF12890"/>
    </source>
</evidence>